<dbReference type="RefSeq" id="WP_006824779.1">
    <property type="nucleotide sequence ID" value="NZ_AOIL01000013.1"/>
</dbReference>
<dbReference type="PATRIC" id="fig|1230458.4.peg.940"/>
<dbReference type="STRING" id="1230458.C484_04650"/>
<gene>
    <name evidence="3" type="ORF">C484_04650</name>
</gene>
<evidence type="ECO:0000256" key="1">
    <source>
        <dbReference type="SAM" id="MobiDB-lite"/>
    </source>
</evidence>
<evidence type="ECO:0000313" key="4">
    <source>
        <dbReference type="Proteomes" id="UP000011648"/>
    </source>
</evidence>
<comment type="caution">
    <text evidence="3">The sequence shown here is derived from an EMBL/GenBank/DDBJ whole genome shotgun (WGS) entry which is preliminary data.</text>
</comment>
<feature type="compositionally biased region" description="Low complexity" evidence="1">
    <location>
        <begin position="177"/>
        <end position="188"/>
    </location>
</feature>
<dbReference type="Proteomes" id="UP000011648">
    <property type="component" value="Unassembled WGS sequence"/>
</dbReference>
<feature type="region of interest" description="Disordered" evidence="1">
    <location>
        <begin position="33"/>
        <end position="63"/>
    </location>
</feature>
<feature type="domain" description="DZANK-type" evidence="2">
    <location>
        <begin position="195"/>
        <end position="239"/>
    </location>
</feature>
<feature type="region of interest" description="Disordered" evidence="1">
    <location>
        <begin position="128"/>
        <end position="188"/>
    </location>
</feature>
<feature type="compositionally biased region" description="Basic and acidic residues" evidence="1">
    <location>
        <begin position="102"/>
        <end position="114"/>
    </location>
</feature>
<sequence length="251" mass="27602">MSKITFRADDALVDELEALDLSKSEAMRQALRSYLGHEGPVSDTRAERNATTDAEPASSALDQTLDELVRERVDELVAKQVASLVGQHSVGQIGPQEPSYAGDRRSDRHAHDRETQDINVTVSLAGQAFQSADEQSETRVSERASSEDRVRRPNNQPSDSPQRLRANSSRNGGGKPSSQQVDQEQTQSESVQTTCGQCGEPVDDEHVYCPNCGEKSSRRLFCECGDEFRSDWSFCPGCGRRTPAADVLESR</sequence>
<feature type="compositionally biased region" description="Polar residues" evidence="1">
    <location>
        <begin position="153"/>
        <end position="170"/>
    </location>
</feature>
<reference evidence="3 4" key="1">
    <citation type="journal article" date="2014" name="PLoS Genet.">
        <title>Phylogenetically driven sequencing of extremely halophilic archaea reveals strategies for static and dynamic osmo-response.</title>
        <authorList>
            <person name="Becker E.A."/>
            <person name="Seitzer P.M."/>
            <person name="Tritt A."/>
            <person name="Larsen D."/>
            <person name="Krusor M."/>
            <person name="Yao A.I."/>
            <person name="Wu D."/>
            <person name="Madern D."/>
            <person name="Eisen J.A."/>
            <person name="Darling A.E."/>
            <person name="Facciotti M.T."/>
        </authorList>
    </citation>
    <scope>NUCLEOTIDE SEQUENCE [LARGE SCALE GENOMIC DNA]</scope>
    <source>
        <strain evidence="3 4">DSM 12281</strain>
    </source>
</reference>
<keyword evidence="4" id="KW-1185">Reference proteome</keyword>
<name>M0AAL4_9EURY</name>
<dbReference type="InterPro" id="IPR025874">
    <property type="entry name" value="DZR"/>
</dbReference>
<proteinExistence type="predicted"/>
<evidence type="ECO:0000259" key="2">
    <source>
        <dbReference type="Pfam" id="PF12773"/>
    </source>
</evidence>
<protein>
    <submittedName>
        <fullName evidence="3">CopG family transcriptional regulator</fullName>
    </submittedName>
</protein>
<dbReference type="Pfam" id="PF12773">
    <property type="entry name" value="DZR"/>
    <property type="match status" value="1"/>
</dbReference>
<feature type="region of interest" description="Disordered" evidence="1">
    <location>
        <begin position="87"/>
        <end position="114"/>
    </location>
</feature>
<accession>M0AAL4</accession>
<dbReference type="AlphaFoldDB" id="M0AAL4"/>
<feature type="compositionally biased region" description="Basic and acidic residues" evidence="1">
    <location>
        <begin position="136"/>
        <end position="151"/>
    </location>
</feature>
<organism evidence="3 4">
    <name type="scientific">Natrialba taiwanensis DSM 12281</name>
    <dbReference type="NCBI Taxonomy" id="1230458"/>
    <lineage>
        <taxon>Archaea</taxon>
        <taxon>Methanobacteriati</taxon>
        <taxon>Methanobacteriota</taxon>
        <taxon>Stenosarchaea group</taxon>
        <taxon>Halobacteria</taxon>
        <taxon>Halobacteriales</taxon>
        <taxon>Natrialbaceae</taxon>
        <taxon>Natrialba</taxon>
    </lineage>
</organism>
<dbReference type="OrthoDB" id="11143at2157"/>
<evidence type="ECO:0000313" key="3">
    <source>
        <dbReference type="EMBL" id="ELY95549.1"/>
    </source>
</evidence>
<dbReference type="EMBL" id="AOIL01000013">
    <property type="protein sequence ID" value="ELY95549.1"/>
    <property type="molecule type" value="Genomic_DNA"/>
</dbReference>